<feature type="transmembrane region" description="Helical" evidence="2">
    <location>
        <begin position="36"/>
        <end position="55"/>
    </location>
</feature>
<feature type="region of interest" description="Disordered" evidence="1">
    <location>
        <begin position="152"/>
        <end position="212"/>
    </location>
</feature>
<dbReference type="STRING" id="83655.APT61_21330"/>
<feature type="compositionally biased region" description="Basic and acidic residues" evidence="1">
    <location>
        <begin position="174"/>
        <end position="183"/>
    </location>
</feature>
<sequence>MKKSALMIAAVVSGALVVSGCTTNPYTGEREAGKSGIGAGIGSLVGAGVGVLSSSKKDRGKGALIGAAAGAALGGGAGYYMDVQEAKLRDKMKGTGVSVTRSGDNIILNMPNNVTFDSNSATLKPEGANTLTGVAMVLKEYEKNRGERAGLYRQHRQPGPEHASLPAACRRGSQRADHSERCGKSHSHQRHGSGQSDRQQQHGRRQSAEPSR</sequence>
<dbReference type="PROSITE" id="PS51257">
    <property type="entry name" value="PROKAR_LIPOPROTEIN"/>
    <property type="match status" value="1"/>
</dbReference>
<protein>
    <submittedName>
        <fullName evidence="4">Inner membrane lipoprotein YiaD</fullName>
    </submittedName>
</protein>
<keyword evidence="2" id="KW-1133">Transmembrane helix</keyword>
<feature type="transmembrane region" description="Helical" evidence="2">
    <location>
        <begin position="62"/>
        <end position="81"/>
    </location>
</feature>
<keyword evidence="4" id="KW-0449">Lipoprotein</keyword>
<feature type="domain" description="Glycine zipper" evidence="3">
    <location>
        <begin position="37"/>
        <end position="85"/>
    </location>
</feature>
<dbReference type="InterPro" id="IPR039567">
    <property type="entry name" value="Gly-zipper"/>
</dbReference>
<organism evidence="4 5">
    <name type="scientific">Leclercia adecarboxylata</name>
    <dbReference type="NCBI Taxonomy" id="83655"/>
    <lineage>
        <taxon>Bacteria</taxon>
        <taxon>Pseudomonadati</taxon>
        <taxon>Pseudomonadota</taxon>
        <taxon>Gammaproteobacteria</taxon>
        <taxon>Enterobacterales</taxon>
        <taxon>Enterobacteriaceae</taxon>
        <taxon>Leclercia</taxon>
    </lineage>
</organism>
<reference evidence="4 5" key="1">
    <citation type="submission" date="2019-05" db="EMBL/GenBank/DDBJ databases">
        <authorList>
            <consortium name="Pathogen Informatics"/>
        </authorList>
    </citation>
    <scope>NUCLEOTIDE SEQUENCE [LARGE SCALE GENOMIC DNA]</scope>
    <source>
        <strain evidence="4 5">NCTC13032</strain>
    </source>
</reference>
<dbReference type="Proteomes" id="UP000310719">
    <property type="component" value="Chromosome"/>
</dbReference>
<keyword evidence="2" id="KW-0472">Membrane</keyword>
<evidence type="ECO:0000313" key="5">
    <source>
        <dbReference type="Proteomes" id="UP000310719"/>
    </source>
</evidence>
<dbReference type="InterPro" id="IPR036737">
    <property type="entry name" value="OmpA-like_sf"/>
</dbReference>
<evidence type="ECO:0000256" key="2">
    <source>
        <dbReference type="SAM" id="Phobius"/>
    </source>
</evidence>
<dbReference type="Pfam" id="PF13488">
    <property type="entry name" value="Gly-zipper_Omp"/>
    <property type="match status" value="1"/>
</dbReference>
<gene>
    <name evidence="4" type="primary">yiaD</name>
    <name evidence="4" type="ORF">NCTC13032_00237</name>
</gene>
<name>A0A4U9HEB8_9ENTR</name>
<dbReference type="Gene3D" id="3.30.1330.60">
    <property type="entry name" value="OmpA-like domain"/>
    <property type="match status" value="1"/>
</dbReference>
<dbReference type="AlphaFoldDB" id="A0A4U9HEB8"/>
<evidence type="ECO:0000313" key="4">
    <source>
        <dbReference type="EMBL" id="VTP62242.1"/>
    </source>
</evidence>
<evidence type="ECO:0000256" key="1">
    <source>
        <dbReference type="SAM" id="MobiDB-lite"/>
    </source>
</evidence>
<evidence type="ECO:0000259" key="3">
    <source>
        <dbReference type="Pfam" id="PF13488"/>
    </source>
</evidence>
<accession>A0A4U9HEB8</accession>
<dbReference type="EMBL" id="LR590464">
    <property type="protein sequence ID" value="VTP62242.1"/>
    <property type="molecule type" value="Genomic_DNA"/>
</dbReference>
<proteinExistence type="predicted"/>
<keyword evidence="2" id="KW-0812">Transmembrane</keyword>
<dbReference type="SUPFAM" id="SSF103088">
    <property type="entry name" value="OmpA-like"/>
    <property type="match status" value="1"/>
</dbReference>